<dbReference type="GeneID" id="71998858"/>
<sequence>MVLYEHDFTVERGTDHRPPTQWSDVYDLKPELVHYLLCSQPFTLVENKPSSLSHHPATQAIQDPACALLRLLPRWMPAYLAYMMRASFAGQYTEFWPQGCRKAAVSTTGDNRLFSTSRWYSTVWGLTQTHPLSSRPLNMPKELTSRAHTSPSPRRHPYSQRLRLLYHRRIELQRSWSRYPLWLVELFDVLGFPEDHVVGPLE</sequence>
<organism evidence="2 3">
    <name type="scientific">Rhodofomes roseus</name>
    <dbReference type="NCBI Taxonomy" id="34475"/>
    <lineage>
        <taxon>Eukaryota</taxon>
        <taxon>Fungi</taxon>
        <taxon>Dikarya</taxon>
        <taxon>Basidiomycota</taxon>
        <taxon>Agaricomycotina</taxon>
        <taxon>Agaricomycetes</taxon>
        <taxon>Polyporales</taxon>
        <taxon>Rhodofomes</taxon>
    </lineage>
</organism>
<proteinExistence type="predicted"/>
<comment type="caution">
    <text evidence="2">The sequence shown here is derived from an EMBL/GenBank/DDBJ whole genome shotgun (WGS) entry which is preliminary data.</text>
</comment>
<evidence type="ECO:0000256" key="1">
    <source>
        <dbReference type="SAM" id="MobiDB-lite"/>
    </source>
</evidence>
<dbReference type="RefSeq" id="XP_047773837.1">
    <property type="nucleotide sequence ID" value="XM_047918126.1"/>
</dbReference>
<reference evidence="2 3" key="1">
    <citation type="journal article" date="2021" name="Environ. Microbiol.">
        <title>Gene family expansions and transcriptome signatures uncover fungal adaptations to wood decay.</title>
        <authorList>
            <person name="Hage H."/>
            <person name="Miyauchi S."/>
            <person name="Viragh M."/>
            <person name="Drula E."/>
            <person name="Min B."/>
            <person name="Chaduli D."/>
            <person name="Navarro D."/>
            <person name="Favel A."/>
            <person name="Norest M."/>
            <person name="Lesage-Meessen L."/>
            <person name="Balint B."/>
            <person name="Merenyi Z."/>
            <person name="de Eugenio L."/>
            <person name="Morin E."/>
            <person name="Martinez A.T."/>
            <person name="Baldrian P."/>
            <person name="Stursova M."/>
            <person name="Martinez M.J."/>
            <person name="Novotny C."/>
            <person name="Magnuson J.K."/>
            <person name="Spatafora J.W."/>
            <person name="Maurice S."/>
            <person name="Pangilinan J."/>
            <person name="Andreopoulos W."/>
            <person name="LaButti K."/>
            <person name="Hundley H."/>
            <person name="Na H."/>
            <person name="Kuo A."/>
            <person name="Barry K."/>
            <person name="Lipzen A."/>
            <person name="Henrissat B."/>
            <person name="Riley R."/>
            <person name="Ahrendt S."/>
            <person name="Nagy L.G."/>
            <person name="Grigoriev I.V."/>
            <person name="Martin F."/>
            <person name="Rosso M.N."/>
        </authorList>
    </citation>
    <scope>NUCLEOTIDE SEQUENCE [LARGE SCALE GENOMIC DNA]</scope>
    <source>
        <strain evidence="2 3">CIRM-BRFM 1785</strain>
    </source>
</reference>
<protein>
    <submittedName>
        <fullName evidence="2">Uncharacterized protein</fullName>
    </submittedName>
</protein>
<feature type="region of interest" description="Disordered" evidence="1">
    <location>
        <begin position="132"/>
        <end position="156"/>
    </location>
</feature>
<keyword evidence="3" id="KW-1185">Reference proteome</keyword>
<evidence type="ECO:0000313" key="2">
    <source>
        <dbReference type="EMBL" id="KAH9830533.1"/>
    </source>
</evidence>
<gene>
    <name evidence="2" type="ORF">C8Q71DRAFT_370345</name>
</gene>
<name>A0ABQ8K1K1_9APHY</name>
<dbReference type="Proteomes" id="UP000814176">
    <property type="component" value="Unassembled WGS sequence"/>
</dbReference>
<evidence type="ECO:0000313" key="3">
    <source>
        <dbReference type="Proteomes" id="UP000814176"/>
    </source>
</evidence>
<dbReference type="EMBL" id="JADCUA010000031">
    <property type="protein sequence ID" value="KAH9830533.1"/>
    <property type="molecule type" value="Genomic_DNA"/>
</dbReference>
<accession>A0ABQ8K1K1</accession>